<dbReference type="GO" id="GO:0003677">
    <property type="term" value="F:DNA binding"/>
    <property type="evidence" value="ECO:0007669"/>
    <property type="project" value="UniProtKB-KW"/>
</dbReference>
<dbReference type="PANTHER" id="PTHR30363">
    <property type="entry name" value="HTH-TYPE TRANSCRIPTIONAL REGULATOR SRLR-RELATED"/>
    <property type="match status" value="1"/>
</dbReference>
<dbReference type="InterPro" id="IPR018356">
    <property type="entry name" value="Tscrpt_reg_HTH_DeoR_CS"/>
</dbReference>
<evidence type="ECO:0000313" key="5">
    <source>
        <dbReference type="EMBL" id="SDM54775.1"/>
    </source>
</evidence>
<feature type="domain" description="HTH deoR-type" evidence="4">
    <location>
        <begin position="6"/>
        <end position="61"/>
    </location>
</feature>
<dbReference type="AlphaFoldDB" id="A0A1G9U5D1"/>
<accession>A0A1G9U5D1</accession>
<dbReference type="InterPro" id="IPR050313">
    <property type="entry name" value="Carb_Metab_HTH_regulators"/>
</dbReference>
<dbReference type="SMART" id="SM01134">
    <property type="entry name" value="DeoRC"/>
    <property type="match status" value="1"/>
</dbReference>
<dbReference type="SMART" id="SM00420">
    <property type="entry name" value="HTH_DEOR"/>
    <property type="match status" value="1"/>
</dbReference>
<dbReference type="RefSeq" id="WP_052408032.1">
    <property type="nucleotide sequence ID" value="NZ_JOEF01000031.1"/>
</dbReference>
<evidence type="ECO:0000313" key="6">
    <source>
        <dbReference type="Proteomes" id="UP000183376"/>
    </source>
</evidence>
<dbReference type="PROSITE" id="PS51000">
    <property type="entry name" value="HTH_DEOR_2"/>
    <property type="match status" value="1"/>
</dbReference>
<evidence type="ECO:0000259" key="4">
    <source>
        <dbReference type="PROSITE" id="PS51000"/>
    </source>
</evidence>
<proteinExistence type="predicted"/>
<dbReference type="PANTHER" id="PTHR30363:SF44">
    <property type="entry name" value="AGA OPERON TRANSCRIPTIONAL REPRESSOR-RELATED"/>
    <property type="match status" value="1"/>
</dbReference>
<dbReference type="SUPFAM" id="SSF46785">
    <property type="entry name" value="Winged helix' DNA-binding domain"/>
    <property type="match status" value="1"/>
</dbReference>
<organism evidence="5 6">
    <name type="scientific">Allokutzneria albata</name>
    <name type="common">Kibdelosporangium albatum</name>
    <dbReference type="NCBI Taxonomy" id="211114"/>
    <lineage>
        <taxon>Bacteria</taxon>
        <taxon>Bacillati</taxon>
        <taxon>Actinomycetota</taxon>
        <taxon>Actinomycetes</taxon>
        <taxon>Pseudonocardiales</taxon>
        <taxon>Pseudonocardiaceae</taxon>
        <taxon>Allokutzneria</taxon>
    </lineage>
</organism>
<dbReference type="PRINTS" id="PR00037">
    <property type="entry name" value="HTHLACR"/>
</dbReference>
<protein>
    <submittedName>
        <fullName evidence="5">DNA-binding transcriptional regulator of sugar metabolism, DeoR/GlpR family</fullName>
    </submittedName>
</protein>
<dbReference type="InterPro" id="IPR014036">
    <property type="entry name" value="DeoR-like_C"/>
</dbReference>
<keyword evidence="2 5" id="KW-0238">DNA-binding</keyword>
<reference evidence="5 6" key="1">
    <citation type="submission" date="2016-10" db="EMBL/GenBank/DDBJ databases">
        <authorList>
            <person name="de Groot N.N."/>
        </authorList>
    </citation>
    <scope>NUCLEOTIDE SEQUENCE [LARGE SCALE GENOMIC DNA]</scope>
    <source>
        <strain evidence="5 6">DSM 44149</strain>
    </source>
</reference>
<keyword evidence="1" id="KW-0805">Transcription regulation</keyword>
<dbReference type="Proteomes" id="UP000183376">
    <property type="component" value="Chromosome I"/>
</dbReference>
<dbReference type="Pfam" id="PF00455">
    <property type="entry name" value="DeoRC"/>
    <property type="match status" value="1"/>
</dbReference>
<dbReference type="InterPro" id="IPR036388">
    <property type="entry name" value="WH-like_DNA-bd_sf"/>
</dbReference>
<keyword evidence="6" id="KW-1185">Reference proteome</keyword>
<dbReference type="eggNOG" id="COG1349">
    <property type="taxonomic scope" value="Bacteria"/>
</dbReference>
<dbReference type="EMBL" id="LT629701">
    <property type="protein sequence ID" value="SDM54775.1"/>
    <property type="molecule type" value="Genomic_DNA"/>
</dbReference>
<sequence>MRYNSAPARRDAILRRLSATGYASPAELGAALSVSERTVRRDLQTLAESGRVDLVYGGAVPKPGARPGLSFRARSQIWPERKRAIATKAISMIAPGDTIGIDAGTTTIEFAHLLPAGLDVTAVTASLPVMTSLRDRDDVALVGLGGMYDAMTQSFTGPDTVVAMSRLRLSCFFLAASSLGNDGAYCNGSLDAEVKRTFIGIADRVVLLADSSKFEESAPVHICPYDRIDTLVTDALPAPTRSWFADSGTGVHEESVQALD</sequence>
<dbReference type="Gene3D" id="3.40.50.1360">
    <property type="match status" value="1"/>
</dbReference>
<gene>
    <name evidence="5" type="ORF">SAMN04489726_2171</name>
</gene>
<dbReference type="InterPro" id="IPR036390">
    <property type="entry name" value="WH_DNA-bd_sf"/>
</dbReference>
<dbReference type="GO" id="GO:0003700">
    <property type="term" value="F:DNA-binding transcription factor activity"/>
    <property type="evidence" value="ECO:0007669"/>
    <property type="project" value="InterPro"/>
</dbReference>
<dbReference type="PROSITE" id="PS00894">
    <property type="entry name" value="HTH_DEOR_1"/>
    <property type="match status" value="1"/>
</dbReference>
<dbReference type="OrthoDB" id="7688673at2"/>
<dbReference type="Pfam" id="PF08220">
    <property type="entry name" value="HTH_DeoR"/>
    <property type="match status" value="1"/>
</dbReference>
<dbReference type="InterPro" id="IPR037171">
    <property type="entry name" value="NagB/RpiA_transferase-like"/>
</dbReference>
<dbReference type="STRING" id="211114.SAMN04489726_2171"/>
<dbReference type="SUPFAM" id="SSF100950">
    <property type="entry name" value="NagB/RpiA/CoA transferase-like"/>
    <property type="match status" value="1"/>
</dbReference>
<evidence type="ECO:0000256" key="3">
    <source>
        <dbReference type="ARBA" id="ARBA00023163"/>
    </source>
</evidence>
<dbReference type="InterPro" id="IPR001034">
    <property type="entry name" value="DeoR_HTH"/>
</dbReference>
<name>A0A1G9U5D1_ALLAB</name>
<dbReference type="Gene3D" id="1.10.10.10">
    <property type="entry name" value="Winged helix-like DNA-binding domain superfamily/Winged helix DNA-binding domain"/>
    <property type="match status" value="1"/>
</dbReference>
<evidence type="ECO:0000256" key="1">
    <source>
        <dbReference type="ARBA" id="ARBA00023015"/>
    </source>
</evidence>
<evidence type="ECO:0000256" key="2">
    <source>
        <dbReference type="ARBA" id="ARBA00023125"/>
    </source>
</evidence>
<keyword evidence="3" id="KW-0804">Transcription</keyword>